<accession>A0A9J5X1C6</accession>
<organism evidence="1 2">
    <name type="scientific">Solanum commersonii</name>
    <name type="common">Commerson's wild potato</name>
    <name type="synonym">Commerson's nightshade</name>
    <dbReference type="NCBI Taxonomy" id="4109"/>
    <lineage>
        <taxon>Eukaryota</taxon>
        <taxon>Viridiplantae</taxon>
        <taxon>Streptophyta</taxon>
        <taxon>Embryophyta</taxon>
        <taxon>Tracheophyta</taxon>
        <taxon>Spermatophyta</taxon>
        <taxon>Magnoliopsida</taxon>
        <taxon>eudicotyledons</taxon>
        <taxon>Gunneridae</taxon>
        <taxon>Pentapetalae</taxon>
        <taxon>asterids</taxon>
        <taxon>lamiids</taxon>
        <taxon>Solanales</taxon>
        <taxon>Solanaceae</taxon>
        <taxon>Solanoideae</taxon>
        <taxon>Solaneae</taxon>
        <taxon>Solanum</taxon>
    </lineage>
</organism>
<sequence>MGDVRCLFLSDLCLMKGSFIIWRMHATSLDEGIVKTLIFDPNDPYVATYKTYVATDDPYVATYETYVATEDPYIATNETYVITFYQVLALNITSHTMYLLSI</sequence>
<dbReference type="EMBL" id="JACXVP010000010">
    <property type="protein sequence ID" value="KAG5581022.1"/>
    <property type="molecule type" value="Genomic_DNA"/>
</dbReference>
<reference evidence="1 2" key="1">
    <citation type="submission" date="2020-09" db="EMBL/GenBank/DDBJ databases">
        <title>De no assembly of potato wild relative species, Solanum commersonii.</title>
        <authorList>
            <person name="Cho K."/>
        </authorList>
    </citation>
    <scope>NUCLEOTIDE SEQUENCE [LARGE SCALE GENOMIC DNA]</scope>
    <source>
        <strain evidence="1">LZ3.2</strain>
        <tissue evidence="1">Leaf</tissue>
    </source>
</reference>
<proteinExistence type="predicted"/>
<keyword evidence="2" id="KW-1185">Reference proteome</keyword>
<protein>
    <submittedName>
        <fullName evidence="1">Uncharacterized protein</fullName>
    </submittedName>
</protein>
<comment type="caution">
    <text evidence="1">The sequence shown here is derived from an EMBL/GenBank/DDBJ whole genome shotgun (WGS) entry which is preliminary data.</text>
</comment>
<evidence type="ECO:0000313" key="2">
    <source>
        <dbReference type="Proteomes" id="UP000824120"/>
    </source>
</evidence>
<evidence type="ECO:0000313" key="1">
    <source>
        <dbReference type="EMBL" id="KAG5581022.1"/>
    </source>
</evidence>
<dbReference type="AlphaFoldDB" id="A0A9J5X1C6"/>
<gene>
    <name evidence="1" type="ORF">H5410_051649</name>
</gene>
<dbReference type="Proteomes" id="UP000824120">
    <property type="component" value="Chromosome 10"/>
</dbReference>
<name>A0A9J5X1C6_SOLCO</name>